<protein>
    <recommendedName>
        <fullName evidence="2">DUF6818 domain-containing protein</fullName>
    </recommendedName>
</protein>
<dbReference type="GeneID" id="20642103"/>
<feature type="domain" description="DUF6818" evidence="2">
    <location>
        <begin position="39"/>
        <end position="124"/>
    </location>
</feature>
<feature type="region of interest" description="Disordered" evidence="1">
    <location>
        <begin position="135"/>
        <end position="179"/>
    </location>
</feature>
<evidence type="ECO:0000259" key="2">
    <source>
        <dbReference type="Pfam" id="PF20681"/>
    </source>
</evidence>
<dbReference type="InParanoid" id="G4ZQI1"/>
<accession>G4ZQI1</accession>
<gene>
    <name evidence="3" type="ORF">PHYSODRAFT_302010</name>
</gene>
<dbReference type="PANTHER" id="PTHR34409:SF1">
    <property type="entry name" value="MYB-LIKE DOMAIN-CONTAINING PROTEIN"/>
    <property type="match status" value="1"/>
</dbReference>
<feature type="compositionally biased region" description="Acidic residues" evidence="1">
    <location>
        <begin position="152"/>
        <end position="171"/>
    </location>
</feature>
<feature type="compositionally biased region" description="Acidic residues" evidence="1">
    <location>
        <begin position="215"/>
        <end position="229"/>
    </location>
</feature>
<keyword evidence="4" id="KW-1185">Reference proteome</keyword>
<feature type="region of interest" description="Disordered" evidence="1">
    <location>
        <begin position="346"/>
        <end position="381"/>
    </location>
</feature>
<dbReference type="RefSeq" id="XP_009529258.1">
    <property type="nucleotide sequence ID" value="XM_009530963.1"/>
</dbReference>
<dbReference type="KEGG" id="psoj:PHYSODRAFT_302010"/>
<sequence>MLIYYLRSVCVQHGRQTGYHNYGDKEELLLCDIAAKILPTGRNMWEAVAAHYNVSKEREWNARDFDSLRRKFRALYGKPKPTGNQGDQLTRRQRAILMSHVIQFAIEKKGGAHTSHDGRGNGQDDALILSEVTTTFNQKDKGTPISDKGGADDSEEAGDESLDENMPDEPTDPSNSRDLRIQRLAERQEGRSTTIGAVTTPQGIVPVEIAADFIEDSDFPATGDDDEQEAQGGGVGDRDEVAITSEAKNGSGRVSGGLSAHIPSPRSIAGTPPASKTRSAQTQRSVVRPRACGKQPVPSVASPEGPTLQRNPDRAQADALESERYKRLNTTCDRLGGRDLRVLRDNFKEMGGREPGAKSKRSTSEGSTATTYAASKRTRAKARMDAIDRDLKRAETAYASTGTEMKGLLLFFREDADRRAEAEEKRRREEREERRADEKREREERETIRRDELKKEEAAREERRDQEAERRRQFEARLEQDRAEARQRYEQMMMLISTMQKNK</sequence>
<name>G4ZQI1_PHYSP</name>
<dbReference type="PANTHER" id="PTHR34409">
    <property type="entry name" value="SET DOMAIN-CONTAINING PROTEIN"/>
    <property type="match status" value="1"/>
</dbReference>
<feature type="region of interest" description="Disordered" evidence="1">
    <location>
        <begin position="419"/>
        <end position="482"/>
    </location>
</feature>
<dbReference type="AlphaFoldDB" id="G4ZQI1"/>
<evidence type="ECO:0000313" key="4">
    <source>
        <dbReference type="Proteomes" id="UP000002640"/>
    </source>
</evidence>
<reference evidence="3 4" key="1">
    <citation type="journal article" date="2006" name="Science">
        <title>Phytophthora genome sequences uncover evolutionary origins and mechanisms of pathogenesis.</title>
        <authorList>
            <person name="Tyler B.M."/>
            <person name="Tripathy S."/>
            <person name="Zhang X."/>
            <person name="Dehal P."/>
            <person name="Jiang R.H."/>
            <person name="Aerts A."/>
            <person name="Arredondo F.D."/>
            <person name="Baxter L."/>
            <person name="Bensasson D."/>
            <person name="Beynon J.L."/>
            <person name="Chapman J."/>
            <person name="Damasceno C.M."/>
            <person name="Dorrance A.E."/>
            <person name="Dou D."/>
            <person name="Dickerman A.W."/>
            <person name="Dubchak I.L."/>
            <person name="Garbelotto M."/>
            <person name="Gijzen M."/>
            <person name="Gordon S.G."/>
            <person name="Govers F."/>
            <person name="Grunwald N.J."/>
            <person name="Huang W."/>
            <person name="Ivors K.L."/>
            <person name="Jones R.W."/>
            <person name="Kamoun S."/>
            <person name="Krampis K."/>
            <person name="Lamour K.H."/>
            <person name="Lee M.K."/>
            <person name="McDonald W.H."/>
            <person name="Medina M."/>
            <person name="Meijer H.J."/>
            <person name="Nordberg E.K."/>
            <person name="Maclean D.J."/>
            <person name="Ospina-Giraldo M.D."/>
            <person name="Morris P.F."/>
            <person name="Phuntumart V."/>
            <person name="Putnam N.H."/>
            <person name="Rash S."/>
            <person name="Rose J.K."/>
            <person name="Sakihama Y."/>
            <person name="Salamov A.A."/>
            <person name="Savidor A."/>
            <person name="Scheuring C.F."/>
            <person name="Smith B.M."/>
            <person name="Sobral B.W."/>
            <person name="Terry A."/>
            <person name="Torto-Alalibo T.A."/>
            <person name="Win J."/>
            <person name="Xu Z."/>
            <person name="Zhang H."/>
            <person name="Grigoriev I.V."/>
            <person name="Rokhsar D.S."/>
            <person name="Boore J.L."/>
        </authorList>
    </citation>
    <scope>NUCLEOTIDE SEQUENCE [LARGE SCALE GENOMIC DNA]</scope>
    <source>
        <strain evidence="3 4">P6497</strain>
    </source>
</reference>
<feature type="region of interest" description="Disordered" evidence="1">
    <location>
        <begin position="215"/>
        <end position="323"/>
    </location>
</feature>
<dbReference type="Pfam" id="PF20681">
    <property type="entry name" value="DUF6818"/>
    <property type="match status" value="1"/>
</dbReference>
<feature type="compositionally biased region" description="Basic and acidic residues" evidence="1">
    <location>
        <begin position="311"/>
        <end position="323"/>
    </location>
</feature>
<proteinExistence type="predicted"/>
<dbReference type="EMBL" id="JH159155">
    <property type="protein sequence ID" value="EGZ15509.1"/>
    <property type="molecule type" value="Genomic_DNA"/>
</dbReference>
<feature type="compositionally biased region" description="Basic and acidic residues" evidence="1">
    <location>
        <begin position="346"/>
        <end position="357"/>
    </location>
</feature>
<evidence type="ECO:0000256" key="1">
    <source>
        <dbReference type="SAM" id="MobiDB-lite"/>
    </source>
</evidence>
<dbReference type="STRING" id="1094619.G4ZQI1"/>
<feature type="compositionally biased region" description="Polar residues" evidence="1">
    <location>
        <begin position="364"/>
        <end position="373"/>
    </location>
</feature>
<evidence type="ECO:0000313" key="3">
    <source>
        <dbReference type="EMBL" id="EGZ15509.1"/>
    </source>
</evidence>
<organism evidence="3 4">
    <name type="scientific">Phytophthora sojae (strain P6497)</name>
    <name type="common">Soybean stem and root rot agent</name>
    <name type="synonym">Phytophthora megasperma f. sp. glycines</name>
    <dbReference type="NCBI Taxonomy" id="1094619"/>
    <lineage>
        <taxon>Eukaryota</taxon>
        <taxon>Sar</taxon>
        <taxon>Stramenopiles</taxon>
        <taxon>Oomycota</taxon>
        <taxon>Peronosporomycetes</taxon>
        <taxon>Peronosporales</taxon>
        <taxon>Peronosporaceae</taxon>
        <taxon>Phytophthora</taxon>
    </lineage>
</organism>
<dbReference type="Proteomes" id="UP000002640">
    <property type="component" value="Unassembled WGS sequence"/>
</dbReference>
<dbReference type="InterPro" id="IPR049203">
    <property type="entry name" value="DUF6818"/>
</dbReference>
<feature type="compositionally biased region" description="Polar residues" evidence="1">
    <location>
        <begin position="274"/>
        <end position="285"/>
    </location>
</feature>